<evidence type="ECO:0000259" key="4">
    <source>
        <dbReference type="PROSITE" id="PS50991"/>
    </source>
</evidence>
<dbReference type="AlphaFoldDB" id="A0A1M5XU30"/>
<evidence type="ECO:0000313" key="5">
    <source>
        <dbReference type="EMBL" id="SHI03307.1"/>
    </source>
</evidence>
<dbReference type="EMBL" id="FQXS01000023">
    <property type="protein sequence ID" value="SHI03307.1"/>
    <property type="molecule type" value="Genomic_DNA"/>
</dbReference>
<dbReference type="RefSeq" id="WP_073377786.1">
    <property type="nucleotide sequence ID" value="NZ_FQXS01000023.1"/>
</dbReference>
<evidence type="ECO:0000256" key="3">
    <source>
        <dbReference type="RuleBase" id="RU003523"/>
    </source>
</evidence>
<dbReference type="InterPro" id="IPR054691">
    <property type="entry name" value="LeuA/HCS_post-cat"/>
</dbReference>
<protein>
    <submittedName>
        <fullName evidence="5">Homocitrate synthase NifV</fullName>
    </submittedName>
</protein>
<dbReference type="STRING" id="1121409.SAMN02745124_03353"/>
<dbReference type="Proteomes" id="UP000184139">
    <property type="component" value="Unassembled WGS sequence"/>
</dbReference>
<name>A0A1M5XU30_9BACT</name>
<feature type="domain" description="Pyruvate carboxyltransferase" evidence="4">
    <location>
        <begin position="5"/>
        <end position="257"/>
    </location>
</feature>
<evidence type="ECO:0000313" key="6">
    <source>
        <dbReference type="Proteomes" id="UP000184139"/>
    </source>
</evidence>
<dbReference type="Pfam" id="PF00682">
    <property type="entry name" value="HMGL-like"/>
    <property type="match status" value="1"/>
</dbReference>
<dbReference type="InterPro" id="IPR002034">
    <property type="entry name" value="AIPM/Hcit_synth_CS"/>
</dbReference>
<dbReference type="Pfam" id="PF22617">
    <property type="entry name" value="HCS_D2"/>
    <property type="match status" value="1"/>
</dbReference>
<dbReference type="GO" id="GO:0019752">
    <property type="term" value="P:carboxylic acid metabolic process"/>
    <property type="evidence" value="ECO:0007669"/>
    <property type="project" value="InterPro"/>
</dbReference>
<dbReference type="Gene3D" id="1.10.238.260">
    <property type="match status" value="1"/>
</dbReference>
<organism evidence="5 6">
    <name type="scientific">Desulfofustis glycolicus DSM 9705</name>
    <dbReference type="NCBI Taxonomy" id="1121409"/>
    <lineage>
        <taxon>Bacteria</taxon>
        <taxon>Pseudomonadati</taxon>
        <taxon>Thermodesulfobacteriota</taxon>
        <taxon>Desulfobulbia</taxon>
        <taxon>Desulfobulbales</taxon>
        <taxon>Desulfocapsaceae</taxon>
        <taxon>Desulfofustis</taxon>
    </lineage>
</organism>
<proteinExistence type="inferred from homology"/>
<keyword evidence="6" id="KW-1185">Reference proteome</keyword>
<dbReference type="Gene3D" id="3.20.20.70">
    <property type="entry name" value="Aldolase class I"/>
    <property type="match status" value="1"/>
</dbReference>
<dbReference type="SUPFAM" id="SSF51569">
    <property type="entry name" value="Aldolase"/>
    <property type="match status" value="1"/>
</dbReference>
<evidence type="ECO:0000256" key="1">
    <source>
        <dbReference type="ARBA" id="ARBA00006154"/>
    </source>
</evidence>
<dbReference type="PROSITE" id="PS50991">
    <property type="entry name" value="PYR_CT"/>
    <property type="match status" value="1"/>
</dbReference>
<dbReference type="InterPro" id="IPR000891">
    <property type="entry name" value="PYR_CT"/>
</dbReference>
<dbReference type="InterPro" id="IPR013785">
    <property type="entry name" value="Aldolase_TIM"/>
</dbReference>
<gene>
    <name evidence="5" type="ORF">SAMN02745124_03353</name>
</gene>
<dbReference type="GO" id="GO:0046912">
    <property type="term" value="F:acyltransferase activity, acyl groups converted into alkyl on transfer"/>
    <property type="evidence" value="ECO:0007669"/>
    <property type="project" value="InterPro"/>
</dbReference>
<dbReference type="PROSITE" id="PS00816">
    <property type="entry name" value="AIPM_HOMOCIT_SYNTH_2"/>
    <property type="match status" value="1"/>
</dbReference>
<accession>A0A1M5XU30</accession>
<dbReference type="PROSITE" id="PS00815">
    <property type="entry name" value="AIPM_HOMOCIT_SYNTH_1"/>
    <property type="match status" value="1"/>
</dbReference>
<dbReference type="PANTHER" id="PTHR42880">
    <property type="entry name" value="HOMOCITRATE SYNTHASE"/>
    <property type="match status" value="1"/>
</dbReference>
<dbReference type="OrthoDB" id="9803573at2"/>
<dbReference type="PANTHER" id="PTHR42880:SF1">
    <property type="entry name" value="ISOPROPYLMALATE_HOMOCITRATE_CITRAMALATE SYNTHASE FAMILY PROTEIN"/>
    <property type="match status" value="1"/>
</dbReference>
<keyword evidence="2 3" id="KW-0808">Transferase</keyword>
<evidence type="ECO:0000256" key="2">
    <source>
        <dbReference type="ARBA" id="ARBA00022679"/>
    </source>
</evidence>
<sequence>MNTRYQIIDTTLREGEQAPGVVFTSEQKRLIIGWLSGIGISEVELGFAAPLAPCQASLVRFCRERYPSLQLSLWSRCLAEDIEQAAVAGVDTVSLSIPVSDLLLATKLGRNRRWAERTACDAIHRVRELGLSAAIGFEDATRADRTFLLELSSRVEEAGAWRIRLADTVGIVSPLAMAGLVGELGRALHSAQIAVHTHNDFGMATANALAALDAGATWVDATVLGLGERCGCARLEEVVGYLTLVRDVPELSISCLVELAHEVAAMTRRPVSPWAPVTGASIFTCESGLHLQGLLVDSRTYEPYPPELVGARRMLQVGAKSGRAAMRQMLAGEGGDERCLSAEQAGRVRDRARSLGRGMTREELTALLAK</sequence>
<comment type="similarity">
    <text evidence="1 3">Belongs to the alpha-IPM synthase/homocitrate synthase family.</text>
</comment>
<reference evidence="5 6" key="1">
    <citation type="submission" date="2016-11" db="EMBL/GenBank/DDBJ databases">
        <authorList>
            <person name="Jaros S."/>
            <person name="Januszkiewicz K."/>
            <person name="Wedrychowicz H."/>
        </authorList>
    </citation>
    <scope>NUCLEOTIDE SEQUENCE [LARGE SCALE GENOMIC DNA]</scope>
    <source>
        <strain evidence="5 6">DSM 9705</strain>
    </source>
</reference>